<sequence>MRRTRRKLRAAVIATACAVLMAGTVALAPGAGAVTPTWASAQYDCGNLGSSPADFIATQNGTDATIIVELPSLTMPVSIPAYSVTTTLVLYDTNTWTPTTFTGSLNPPVAAGDPLYLGWLQGTVTPGSTLDTFGSGLNGLTFVMLGITFTCTATSPLFPSSYQF</sequence>
<dbReference type="Proteomes" id="UP001474181">
    <property type="component" value="Unassembled WGS sequence"/>
</dbReference>
<dbReference type="RefSeq" id="WP_350778128.1">
    <property type="nucleotide sequence ID" value="NZ_JBEPEK010000031.1"/>
</dbReference>
<evidence type="ECO:0000313" key="2">
    <source>
        <dbReference type="EMBL" id="MER7179163.1"/>
    </source>
</evidence>
<feature type="signal peptide" evidence="1">
    <location>
        <begin position="1"/>
        <end position="28"/>
    </location>
</feature>
<accession>A0ABV1WQM2</accession>
<evidence type="ECO:0000313" key="3">
    <source>
        <dbReference type="Proteomes" id="UP001474181"/>
    </source>
</evidence>
<feature type="chain" id="PRO_5047418508" evidence="1">
    <location>
        <begin position="29"/>
        <end position="164"/>
    </location>
</feature>
<keyword evidence="1" id="KW-0732">Signal</keyword>
<evidence type="ECO:0000256" key="1">
    <source>
        <dbReference type="SAM" id="SignalP"/>
    </source>
</evidence>
<dbReference type="EMBL" id="JBEPEK010000031">
    <property type="protein sequence ID" value="MER7179163.1"/>
    <property type="molecule type" value="Genomic_DNA"/>
</dbReference>
<proteinExistence type="predicted"/>
<gene>
    <name evidence="2" type="ORF">ABT404_06730</name>
</gene>
<protein>
    <submittedName>
        <fullName evidence="2">Uncharacterized protein</fullName>
    </submittedName>
</protein>
<comment type="caution">
    <text evidence="2">The sequence shown here is derived from an EMBL/GenBank/DDBJ whole genome shotgun (WGS) entry which is preliminary data.</text>
</comment>
<organism evidence="2 3">
    <name type="scientific">Streptomyces hyaluromycini</name>
    <dbReference type="NCBI Taxonomy" id="1377993"/>
    <lineage>
        <taxon>Bacteria</taxon>
        <taxon>Bacillati</taxon>
        <taxon>Actinomycetota</taxon>
        <taxon>Actinomycetes</taxon>
        <taxon>Kitasatosporales</taxon>
        <taxon>Streptomycetaceae</taxon>
        <taxon>Streptomyces</taxon>
    </lineage>
</organism>
<name>A0ABV1WQM2_9ACTN</name>
<keyword evidence="3" id="KW-1185">Reference proteome</keyword>
<reference evidence="2 3" key="1">
    <citation type="submission" date="2024-06" db="EMBL/GenBank/DDBJ databases">
        <title>The Natural Products Discovery Center: Release of the First 8490 Sequenced Strains for Exploring Actinobacteria Biosynthetic Diversity.</title>
        <authorList>
            <person name="Kalkreuter E."/>
            <person name="Kautsar S.A."/>
            <person name="Yang D."/>
            <person name="Bader C.D."/>
            <person name="Teijaro C.N."/>
            <person name="Fluegel L."/>
            <person name="Davis C.M."/>
            <person name="Simpson J.R."/>
            <person name="Lauterbach L."/>
            <person name="Steele A.D."/>
            <person name="Gui C."/>
            <person name="Meng S."/>
            <person name="Li G."/>
            <person name="Viehrig K."/>
            <person name="Ye F."/>
            <person name="Su P."/>
            <person name="Kiefer A.F."/>
            <person name="Nichols A."/>
            <person name="Cepeda A.J."/>
            <person name="Yan W."/>
            <person name="Fan B."/>
            <person name="Jiang Y."/>
            <person name="Adhikari A."/>
            <person name="Zheng C.-J."/>
            <person name="Schuster L."/>
            <person name="Cowan T.M."/>
            <person name="Smanski M.J."/>
            <person name="Chevrette M.G."/>
            <person name="De Carvalho L.P.S."/>
            <person name="Shen B."/>
        </authorList>
    </citation>
    <scope>NUCLEOTIDE SEQUENCE [LARGE SCALE GENOMIC DNA]</scope>
    <source>
        <strain evidence="2 3">NPDC000234</strain>
    </source>
</reference>
<dbReference type="InterPro" id="IPR006311">
    <property type="entry name" value="TAT_signal"/>
</dbReference>
<dbReference type="PROSITE" id="PS51318">
    <property type="entry name" value="TAT"/>
    <property type="match status" value="1"/>
</dbReference>